<gene>
    <name evidence="2" type="ORF">FB45DRAFT_738046</name>
</gene>
<protein>
    <recommendedName>
        <fullName evidence="1">Integrase core domain-containing protein</fullName>
    </recommendedName>
</protein>
<proteinExistence type="predicted"/>
<dbReference type="Proteomes" id="UP001221142">
    <property type="component" value="Unassembled WGS sequence"/>
</dbReference>
<keyword evidence="3" id="KW-1185">Reference proteome</keyword>
<organism evidence="2 3">
    <name type="scientific">Roridomyces roridus</name>
    <dbReference type="NCBI Taxonomy" id="1738132"/>
    <lineage>
        <taxon>Eukaryota</taxon>
        <taxon>Fungi</taxon>
        <taxon>Dikarya</taxon>
        <taxon>Basidiomycota</taxon>
        <taxon>Agaricomycotina</taxon>
        <taxon>Agaricomycetes</taxon>
        <taxon>Agaricomycetidae</taxon>
        <taxon>Agaricales</taxon>
        <taxon>Marasmiineae</taxon>
        <taxon>Mycenaceae</taxon>
        <taxon>Roridomyces</taxon>
    </lineage>
</organism>
<accession>A0AAD7FT00</accession>
<evidence type="ECO:0000259" key="1">
    <source>
        <dbReference type="Pfam" id="PF24764"/>
    </source>
</evidence>
<reference evidence="2" key="1">
    <citation type="submission" date="2023-03" db="EMBL/GenBank/DDBJ databases">
        <title>Massive genome expansion in bonnet fungi (Mycena s.s.) driven by repeated elements and novel gene families across ecological guilds.</title>
        <authorList>
            <consortium name="Lawrence Berkeley National Laboratory"/>
            <person name="Harder C.B."/>
            <person name="Miyauchi S."/>
            <person name="Viragh M."/>
            <person name="Kuo A."/>
            <person name="Thoen E."/>
            <person name="Andreopoulos B."/>
            <person name="Lu D."/>
            <person name="Skrede I."/>
            <person name="Drula E."/>
            <person name="Henrissat B."/>
            <person name="Morin E."/>
            <person name="Kohler A."/>
            <person name="Barry K."/>
            <person name="LaButti K."/>
            <person name="Morin E."/>
            <person name="Salamov A."/>
            <person name="Lipzen A."/>
            <person name="Mereny Z."/>
            <person name="Hegedus B."/>
            <person name="Baldrian P."/>
            <person name="Stursova M."/>
            <person name="Weitz H."/>
            <person name="Taylor A."/>
            <person name="Grigoriev I.V."/>
            <person name="Nagy L.G."/>
            <person name="Martin F."/>
            <person name="Kauserud H."/>
        </authorList>
    </citation>
    <scope>NUCLEOTIDE SEQUENCE</scope>
    <source>
        <strain evidence="2">9284</strain>
    </source>
</reference>
<name>A0AAD7FT00_9AGAR</name>
<dbReference type="Pfam" id="PF24764">
    <property type="entry name" value="rva_4"/>
    <property type="match status" value="1"/>
</dbReference>
<comment type="caution">
    <text evidence="2">The sequence shown here is derived from an EMBL/GenBank/DDBJ whole genome shotgun (WGS) entry which is preliminary data.</text>
</comment>
<dbReference type="AlphaFoldDB" id="A0AAD7FT00"/>
<feature type="non-terminal residue" evidence="2">
    <location>
        <position position="343"/>
    </location>
</feature>
<evidence type="ECO:0000313" key="3">
    <source>
        <dbReference type="Proteomes" id="UP001221142"/>
    </source>
</evidence>
<dbReference type="EMBL" id="JARKIF010000004">
    <property type="protein sequence ID" value="KAJ7641566.1"/>
    <property type="molecule type" value="Genomic_DNA"/>
</dbReference>
<sequence length="343" mass="38630">PPPKHISVSLIAKQMAENPTGTNGPSTIQKRVAIIEGAPLPRSLVRETMHALDPNGAKRRFPTKRHRKPRTVLTNVAVFYEIHLDGHEKLNFKALRMGSAGIDVYGGRCHSSGFIVLMEVVPNARCGITCGHLYLDLVEKMGWMPVQLTVDGGTETRYMKDLHDFLRAKFIPGPAPGVVALKSTDNLPIESIWSYFLQFTGHDLKATILSGKSENLINIGLELDILLFQWLWSKIVKTAMDNFVTYWNHHKTRNQKEKYLPSGVSPREVFHNPTNFGLQRAGAEVPKEVVDELRAMLPKTREELWVPEEFDVRAAGVYDQLGKPKLTISSGWDTYTHMLSLLR</sequence>
<feature type="domain" description="Integrase core" evidence="1">
    <location>
        <begin position="83"/>
        <end position="258"/>
    </location>
</feature>
<evidence type="ECO:0000313" key="2">
    <source>
        <dbReference type="EMBL" id="KAJ7641566.1"/>
    </source>
</evidence>
<dbReference type="InterPro" id="IPR058913">
    <property type="entry name" value="Integrase_dom_put"/>
</dbReference>